<evidence type="ECO:0000313" key="2">
    <source>
        <dbReference type="EMBL" id="URG17536.1"/>
    </source>
</evidence>
<evidence type="ECO:0000313" key="3">
    <source>
        <dbReference type="Proteomes" id="UP001057085"/>
    </source>
</evidence>
<evidence type="ECO:0000259" key="1">
    <source>
        <dbReference type="Pfam" id="PF12684"/>
    </source>
</evidence>
<dbReference type="InterPro" id="IPR011604">
    <property type="entry name" value="PDDEXK-like_dom_sf"/>
</dbReference>
<proteinExistence type="predicted"/>
<protein>
    <submittedName>
        <fullName evidence="2">Exodeoxyribonuclease</fullName>
    </submittedName>
</protein>
<gene>
    <name evidence="2" type="ORF">Mbo4_046</name>
</gene>
<sequence length="290" mass="32006">MTELLVPDQVGVYADIPDHVYHGDKMSLSSSGARALLPPSTPFQFRYAQDHPREASKAFDVGHAAHTLVLGEGAELREIPAKLLASNGATSTKEAKAFIAETRAAGAVPLKPDEYRAVHEMAAGIRRNRHAAALLESGTAELSMYWDDPATGARLRCRPDWLPNLTIGGRGIAVDYKSSTSANPDKFAKSSADYGYAQQAPFYIDGLIELEIADDPVFLFIVQDKNPPYLVSVIELHPDDIAVGRQLNRKAIDTFARCMETGVWPDYSDEVHLVNLPAWWRRQHEDALPW</sequence>
<feature type="domain" description="Putative exodeoxyribonuclease 8 PDDEXK-like" evidence="1">
    <location>
        <begin position="53"/>
        <end position="274"/>
    </location>
</feature>
<organism evidence="2 3">
    <name type="scientific">Rhodococcus phage Mbo4</name>
    <dbReference type="NCBI Taxonomy" id="2936912"/>
    <lineage>
        <taxon>Viruses</taxon>
        <taxon>Duplodnaviria</taxon>
        <taxon>Heunggongvirae</taxon>
        <taxon>Uroviricota</taxon>
        <taxon>Caudoviricetes</taxon>
        <taxon>Mboquatrovirus</taxon>
        <taxon>Mboquatrovirus Mbo4</taxon>
    </lineage>
</organism>
<keyword evidence="3" id="KW-1185">Reference proteome</keyword>
<name>A0A9E7IPU2_9CAUD</name>
<dbReference type="Gene3D" id="3.90.320.10">
    <property type="match status" value="1"/>
</dbReference>
<dbReference type="EMBL" id="ON191532">
    <property type="protein sequence ID" value="URG17536.1"/>
    <property type="molecule type" value="Genomic_DNA"/>
</dbReference>
<dbReference type="Proteomes" id="UP001057085">
    <property type="component" value="Segment"/>
</dbReference>
<accession>A0A9E7IPU2</accession>
<dbReference type="Pfam" id="PF12684">
    <property type="entry name" value="DUF3799"/>
    <property type="match status" value="1"/>
</dbReference>
<reference evidence="2" key="1">
    <citation type="submission" date="2022-04" db="EMBL/GenBank/DDBJ databases">
        <authorList>
            <person name="Hwangbo M."/>
            <person name="Wang B."/>
            <person name="Yang S.-H."/>
            <person name="Gill J.J."/>
            <person name="Chu K.-H."/>
            <person name="Young R."/>
        </authorList>
    </citation>
    <scope>NUCLEOTIDE SEQUENCE</scope>
</reference>
<dbReference type="InterPro" id="IPR024432">
    <property type="entry name" value="Put_RecE_PDDEXK-like_dom"/>
</dbReference>